<evidence type="ECO:0000313" key="10">
    <source>
        <dbReference type="EMBL" id="KAF9958004.1"/>
    </source>
</evidence>
<feature type="region of interest" description="Disordered" evidence="6">
    <location>
        <begin position="971"/>
        <end position="1039"/>
    </location>
</feature>
<dbReference type="Pfam" id="PF03105">
    <property type="entry name" value="SPX"/>
    <property type="match status" value="1"/>
</dbReference>
<feature type="transmembrane region" description="Helical" evidence="7">
    <location>
        <begin position="549"/>
        <end position="573"/>
    </location>
</feature>
<dbReference type="GO" id="GO:0005794">
    <property type="term" value="C:Golgi apparatus"/>
    <property type="evidence" value="ECO:0007669"/>
    <property type="project" value="TreeGrafter"/>
</dbReference>
<feature type="compositionally biased region" description="Low complexity" evidence="6">
    <location>
        <begin position="101"/>
        <end position="121"/>
    </location>
</feature>
<dbReference type="CDD" id="cd14475">
    <property type="entry name" value="SPX_SYG1_like"/>
    <property type="match status" value="1"/>
</dbReference>
<dbReference type="AlphaFoldDB" id="A0A9P6M0S9"/>
<feature type="transmembrane region" description="Helical" evidence="7">
    <location>
        <begin position="763"/>
        <end position="787"/>
    </location>
</feature>
<feature type="domain" description="SPX" evidence="9">
    <location>
        <begin position="1"/>
        <end position="425"/>
    </location>
</feature>
<dbReference type="PANTHER" id="PTHR10783:SF103">
    <property type="entry name" value="SOLUTE CARRIER FAMILY 53 MEMBER 1"/>
    <property type="match status" value="1"/>
</dbReference>
<evidence type="ECO:0000256" key="2">
    <source>
        <dbReference type="ARBA" id="ARBA00009665"/>
    </source>
</evidence>
<proteinExistence type="inferred from homology"/>
<feature type="compositionally biased region" description="Low complexity" evidence="6">
    <location>
        <begin position="977"/>
        <end position="988"/>
    </location>
</feature>
<evidence type="ECO:0000259" key="9">
    <source>
        <dbReference type="PROSITE" id="PS51382"/>
    </source>
</evidence>
<evidence type="ECO:0000256" key="1">
    <source>
        <dbReference type="ARBA" id="ARBA00004141"/>
    </source>
</evidence>
<reference evidence="10" key="1">
    <citation type="journal article" date="2020" name="Fungal Divers.">
        <title>Resolving the Mortierellaceae phylogeny through synthesis of multi-gene phylogenetics and phylogenomics.</title>
        <authorList>
            <person name="Vandepol N."/>
            <person name="Liber J."/>
            <person name="Desiro A."/>
            <person name="Na H."/>
            <person name="Kennedy M."/>
            <person name="Barry K."/>
            <person name="Grigoriev I.V."/>
            <person name="Miller A.N."/>
            <person name="O'Donnell K."/>
            <person name="Stajich J.E."/>
            <person name="Bonito G."/>
        </authorList>
    </citation>
    <scope>NUCLEOTIDE SEQUENCE</scope>
    <source>
        <strain evidence="10">CK1249</strain>
    </source>
</reference>
<dbReference type="GO" id="GO:0016036">
    <property type="term" value="P:cellular response to phosphate starvation"/>
    <property type="evidence" value="ECO:0007669"/>
    <property type="project" value="TreeGrafter"/>
</dbReference>
<feature type="compositionally biased region" description="Basic residues" evidence="6">
    <location>
        <begin position="901"/>
        <end position="912"/>
    </location>
</feature>
<keyword evidence="11" id="KW-1185">Reference proteome</keyword>
<evidence type="ECO:0000256" key="4">
    <source>
        <dbReference type="ARBA" id="ARBA00022989"/>
    </source>
</evidence>
<protein>
    <submittedName>
        <fullName evidence="10">Uncharacterized protein</fullName>
    </submittedName>
</protein>
<feature type="transmembrane region" description="Helical" evidence="7">
    <location>
        <begin position="697"/>
        <end position="716"/>
    </location>
</feature>
<feature type="compositionally biased region" description="Basic and acidic residues" evidence="6">
    <location>
        <begin position="1012"/>
        <end position="1039"/>
    </location>
</feature>
<sequence length="1039" mass="118566">MKFEKYLHEENVPEWRKAYINYRQGKKYLKAIEHAVDKIETIQQEADESENGYGQGEDDETRALTLSMDNALNSENTLAQYPSSDSESDKPFKPQGRGQATTYDSIPSSPSSRYPRSTTLTIDEDSSDQTTALNPHAVPKFSRPQRRPTFAAQVGEAARTQGTHLIRSLTRRFTMANPSEHRRRTRIIRIEGNSIDSVAGALLEEEKEFFRFLDSQLEMVDNFYREKETEAVMKLKILKQQLFVADEWKRRYDERMAQAEATGGWYSADWTKVRSGLGGLVKSNPDITPVTLGTAYQPLVDADETTSRGVATGAARDRSTVIHMGSGSSLRQREGSQPLDDLQSKRGSMDPTEFQNQLLLEDERDQRMYLNHNVAKTRIKAALYEFYRSLEMIKNYKVLNETGFAKIIKKFDKTAGWKATKAFNASKLRPRYFMTSNTLEELITETETLYIEKFEDGQRRRGMSKLRIPDIKHKASLFLTALFACLFGVNMYVWAKSRINYKFIFEFDARDNLDYHEFFELPLFFMLLLCLGIYLDFGSHLTNQIATAYYPIAVVGIILLIVFCPLPIASWTARKWFLLSFWRVLVSGYHGVEFRDFFLADELNSLSYSIEQAEFAVCAYAFKWNDLARNCVTSQMWITPFLTALPPWFRFLQCLRRYRDTLEWFPHLLNGGKYAASLVNLFVYFSYRHYGGDRLRYAFIGMSTFTSSVTFAWDVYMDWGLFRFGPHGGGAHGHPFLRAELVYTKPAYYYCAVVFDFVGRFAWVLRLMPLGINGAILSFCLALLEVLRRWVWNFFRLENEHLNNCGQFRAIKDIPLPFHIRLEGDTDDEEELYESEEEGSDSEGQAAVQGQEDMEVIVADSGSGASDQKASDTGETLAEQDSTSSGLDPPPATPPGLEHRRTVKRSRTHAKAPRFGIERSTTFVDHAMAKAGFDDQRAQLKAASKFYDRRDFETRTIDSVEDLIRTTSRLTRAATKASRAPRGGASAGQVQHGQGPVDTDGQGGASEAGPSTERRKTLDRRMLGKKVKLDEEDRETDNQ</sequence>
<organism evidence="10 11">
    <name type="scientific">Mortierella alpina</name>
    <name type="common">Oleaginous fungus</name>
    <name type="synonym">Mortierella renispora</name>
    <dbReference type="NCBI Taxonomy" id="64518"/>
    <lineage>
        <taxon>Eukaryota</taxon>
        <taxon>Fungi</taxon>
        <taxon>Fungi incertae sedis</taxon>
        <taxon>Mucoromycota</taxon>
        <taxon>Mortierellomycotina</taxon>
        <taxon>Mortierellomycetes</taxon>
        <taxon>Mortierellales</taxon>
        <taxon>Mortierellaceae</taxon>
        <taxon>Mortierella</taxon>
    </lineage>
</organism>
<dbReference type="OrthoDB" id="9970435at2759"/>
<dbReference type="Proteomes" id="UP000738359">
    <property type="component" value="Unassembled WGS sequence"/>
</dbReference>
<comment type="subcellular location">
    <subcellularLocation>
        <location evidence="1">Membrane</location>
        <topology evidence="1">Multi-pass membrane protein</topology>
    </subcellularLocation>
</comment>
<feature type="region of interest" description="Disordered" evidence="6">
    <location>
        <begin position="860"/>
        <end position="917"/>
    </location>
</feature>
<dbReference type="GO" id="GO:0005886">
    <property type="term" value="C:plasma membrane"/>
    <property type="evidence" value="ECO:0007669"/>
    <property type="project" value="TreeGrafter"/>
</dbReference>
<name>A0A9P6M0S9_MORAP</name>
<feature type="region of interest" description="Disordered" evidence="6">
    <location>
        <begin position="828"/>
        <end position="848"/>
    </location>
</feature>
<gene>
    <name evidence="10" type="ORF">BGZ70_009343</name>
</gene>
<evidence type="ECO:0000256" key="6">
    <source>
        <dbReference type="SAM" id="MobiDB-lite"/>
    </source>
</evidence>
<keyword evidence="5 7" id="KW-0472">Membrane</keyword>
<feature type="region of interest" description="Disordered" evidence="6">
    <location>
        <begin position="307"/>
        <end position="353"/>
    </location>
</feature>
<evidence type="ECO:0000313" key="11">
    <source>
        <dbReference type="Proteomes" id="UP000738359"/>
    </source>
</evidence>
<feature type="transmembrane region" description="Helical" evidence="7">
    <location>
        <begin position="515"/>
        <end position="537"/>
    </location>
</feature>
<keyword evidence="3 7" id="KW-0812">Transmembrane</keyword>
<dbReference type="PROSITE" id="PS51380">
    <property type="entry name" value="EXS"/>
    <property type="match status" value="1"/>
</dbReference>
<feature type="region of interest" description="Disordered" evidence="6">
    <location>
        <begin position="78"/>
        <end position="146"/>
    </location>
</feature>
<dbReference type="GO" id="GO:0000822">
    <property type="term" value="F:inositol hexakisphosphate binding"/>
    <property type="evidence" value="ECO:0007669"/>
    <property type="project" value="TreeGrafter"/>
</dbReference>
<dbReference type="PANTHER" id="PTHR10783">
    <property type="entry name" value="XENOTROPIC AND POLYTROPIC RETROVIRUS RECEPTOR 1-RELATED"/>
    <property type="match status" value="1"/>
</dbReference>
<evidence type="ECO:0000256" key="7">
    <source>
        <dbReference type="SAM" id="Phobius"/>
    </source>
</evidence>
<dbReference type="GO" id="GO:0006817">
    <property type="term" value="P:phosphate ion transport"/>
    <property type="evidence" value="ECO:0007669"/>
    <property type="project" value="TreeGrafter"/>
</dbReference>
<comment type="similarity">
    <text evidence="2">Belongs to the SYG1 (TC 2.A.94) family.</text>
</comment>
<comment type="caution">
    <text evidence="10">The sequence shown here is derived from an EMBL/GenBank/DDBJ whole genome shotgun (WGS) entry which is preliminary data.</text>
</comment>
<keyword evidence="4 7" id="KW-1133">Transmembrane helix</keyword>
<feature type="transmembrane region" description="Helical" evidence="7">
    <location>
        <begin position="475"/>
        <end position="495"/>
    </location>
</feature>
<dbReference type="EMBL" id="JAAAHY010000750">
    <property type="protein sequence ID" value="KAF9958004.1"/>
    <property type="molecule type" value="Genomic_DNA"/>
</dbReference>
<dbReference type="InterPro" id="IPR004342">
    <property type="entry name" value="EXS_C"/>
</dbReference>
<evidence type="ECO:0000259" key="8">
    <source>
        <dbReference type="PROSITE" id="PS51380"/>
    </source>
</evidence>
<dbReference type="PROSITE" id="PS51382">
    <property type="entry name" value="SPX"/>
    <property type="match status" value="1"/>
</dbReference>
<dbReference type="InterPro" id="IPR004331">
    <property type="entry name" value="SPX_dom"/>
</dbReference>
<evidence type="ECO:0000256" key="3">
    <source>
        <dbReference type="ARBA" id="ARBA00022692"/>
    </source>
</evidence>
<accession>A0A9P6M0S9</accession>
<evidence type="ECO:0000256" key="5">
    <source>
        <dbReference type="ARBA" id="ARBA00023136"/>
    </source>
</evidence>
<dbReference type="Pfam" id="PF03124">
    <property type="entry name" value="EXS"/>
    <property type="match status" value="1"/>
</dbReference>
<feature type="compositionally biased region" description="Acidic residues" evidence="6">
    <location>
        <begin position="828"/>
        <end position="841"/>
    </location>
</feature>
<feature type="domain" description="EXS" evidence="8">
    <location>
        <begin position="630"/>
        <end position="828"/>
    </location>
</feature>
<feature type="compositionally biased region" description="Polar residues" evidence="6">
    <location>
        <begin position="863"/>
        <end position="886"/>
    </location>
</feature>